<comment type="pathway">
    <text evidence="3">Carbohydrate degradation; pentose phosphate pathway; D-ribose 5-phosphate from D-ribulose 5-phosphate (non-oxidative stage): step 1/1.</text>
</comment>
<dbReference type="Pfam" id="PF06026">
    <property type="entry name" value="Rib_5-P_isom_A"/>
    <property type="match status" value="1"/>
</dbReference>
<organism evidence="4 5">
    <name type="scientific">Alkalicoccus urumqiensis</name>
    <name type="common">Bacillus urumqiensis</name>
    <dbReference type="NCBI Taxonomy" id="1548213"/>
    <lineage>
        <taxon>Bacteria</taxon>
        <taxon>Bacillati</taxon>
        <taxon>Bacillota</taxon>
        <taxon>Bacilli</taxon>
        <taxon>Bacillales</taxon>
        <taxon>Bacillaceae</taxon>
        <taxon>Alkalicoccus</taxon>
    </lineage>
</organism>
<comment type="subunit">
    <text evidence="3">Homodimer.</text>
</comment>
<comment type="function">
    <text evidence="3">Catalyzes the reversible conversion of ribose-5-phosphate to ribulose 5-phosphate.</text>
</comment>
<dbReference type="AlphaFoldDB" id="A0A2P6MJX1"/>
<dbReference type="Proteomes" id="UP000243650">
    <property type="component" value="Unassembled WGS sequence"/>
</dbReference>
<evidence type="ECO:0000313" key="5">
    <source>
        <dbReference type="Proteomes" id="UP000243650"/>
    </source>
</evidence>
<dbReference type="GO" id="GO:0009052">
    <property type="term" value="P:pentose-phosphate shunt, non-oxidative branch"/>
    <property type="evidence" value="ECO:0007669"/>
    <property type="project" value="UniProtKB-UniRule"/>
</dbReference>
<dbReference type="Gene3D" id="3.40.50.1360">
    <property type="match status" value="1"/>
</dbReference>
<evidence type="ECO:0000256" key="3">
    <source>
        <dbReference type="HAMAP-Rule" id="MF_00170"/>
    </source>
</evidence>
<dbReference type="FunFam" id="3.40.50.1360:FF:000001">
    <property type="entry name" value="Ribose-5-phosphate isomerase A"/>
    <property type="match status" value="1"/>
</dbReference>
<dbReference type="RefSeq" id="WP_105958182.1">
    <property type="nucleotide sequence ID" value="NZ_PVNS01000003.1"/>
</dbReference>
<dbReference type="SUPFAM" id="SSF100950">
    <property type="entry name" value="NagB/RpiA/CoA transferase-like"/>
    <property type="match status" value="1"/>
</dbReference>
<feature type="binding site" evidence="3">
    <location>
        <begin position="96"/>
        <end position="99"/>
    </location>
    <ligand>
        <name>substrate</name>
    </ligand>
</feature>
<dbReference type="SUPFAM" id="SSF75445">
    <property type="entry name" value="D-ribose-5-phosphate isomerase (RpiA), lid domain"/>
    <property type="match status" value="1"/>
</dbReference>
<dbReference type="PANTHER" id="PTHR11934:SF0">
    <property type="entry name" value="RIBOSE-5-PHOSPHATE ISOMERASE"/>
    <property type="match status" value="1"/>
</dbReference>
<dbReference type="GO" id="GO:0004751">
    <property type="term" value="F:ribose-5-phosphate isomerase activity"/>
    <property type="evidence" value="ECO:0007669"/>
    <property type="project" value="UniProtKB-UniRule"/>
</dbReference>
<feature type="binding site" evidence="3">
    <location>
        <begin position="83"/>
        <end position="86"/>
    </location>
    <ligand>
        <name>substrate</name>
    </ligand>
</feature>
<dbReference type="UniPathway" id="UPA00115">
    <property type="reaction ID" value="UER00412"/>
</dbReference>
<proteinExistence type="inferred from homology"/>
<dbReference type="InterPro" id="IPR004788">
    <property type="entry name" value="Ribose5P_isomerase_type_A"/>
</dbReference>
<dbReference type="PANTHER" id="PTHR11934">
    <property type="entry name" value="RIBOSE-5-PHOSPHATE ISOMERASE"/>
    <property type="match status" value="1"/>
</dbReference>
<evidence type="ECO:0000256" key="1">
    <source>
        <dbReference type="ARBA" id="ARBA00001713"/>
    </source>
</evidence>
<dbReference type="CDD" id="cd01398">
    <property type="entry name" value="RPI_A"/>
    <property type="match status" value="1"/>
</dbReference>
<evidence type="ECO:0000256" key="2">
    <source>
        <dbReference type="ARBA" id="ARBA00023235"/>
    </source>
</evidence>
<dbReference type="NCBIfam" id="TIGR00021">
    <property type="entry name" value="rpiA"/>
    <property type="match status" value="1"/>
</dbReference>
<dbReference type="GO" id="GO:0005829">
    <property type="term" value="C:cytosol"/>
    <property type="evidence" value="ECO:0007669"/>
    <property type="project" value="TreeGrafter"/>
</dbReference>
<dbReference type="Gene3D" id="3.30.70.260">
    <property type="match status" value="1"/>
</dbReference>
<feature type="binding site" evidence="3">
    <location>
        <position position="123"/>
    </location>
    <ligand>
        <name>substrate</name>
    </ligand>
</feature>
<sequence length="226" mass="24033">MSDQQKKNAGEAAAAQIQNHTTIGLGSGSTVTYFLDALGRRILEERLDIRGVSSSEKTTRLAAERGIPLVTFSETASLDTAVDGADEISPSLALIKGGGASLLREKIVIEAARRVLIIADEAKAVSVLGSFPLPVEVVMFGWQQTKAKLEAEGLEPVLRQGENGPLVTDNDNYILDCRTGDVSDPAALHRRLKQLTGVVETGIFPDQADEAILGTPEGTSILQRKG</sequence>
<dbReference type="InterPro" id="IPR020672">
    <property type="entry name" value="Ribose5P_isomerase_typA_subgr"/>
</dbReference>
<reference evidence="4 5" key="1">
    <citation type="submission" date="2018-03" db="EMBL/GenBank/DDBJ databases">
        <title>Bacillus urumqiensis sp. nov., a moderately haloalkaliphilic bacterium isolated from a salt lake.</title>
        <authorList>
            <person name="Zhao B."/>
            <person name="Liao Z."/>
        </authorList>
    </citation>
    <scope>NUCLEOTIDE SEQUENCE [LARGE SCALE GENOMIC DNA]</scope>
    <source>
        <strain evidence="4 5">BZ-SZ-XJ18</strain>
    </source>
</reference>
<protein>
    <recommendedName>
        <fullName evidence="3">Ribose-5-phosphate isomerase A</fullName>
        <ecNumber evidence="3">5.3.1.6</ecNumber>
    </recommendedName>
    <alternativeName>
        <fullName evidence="3">Phosphoriboisomerase A</fullName>
        <shortName evidence="3">PRI</shortName>
    </alternativeName>
</protein>
<comment type="caution">
    <text evidence="4">The sequence shown here is derived from an EMBL/GenBank/DDBJ whole genome shotgun (WGS) entry which is preliminary data.</text>
</comment>
<comment type="similarity">
    <text evidence="3">Belongs to the ribose 5-phosphate isomerase family.</text>
</comment>
<gene>
    <name evidence="3" type="primary">rpiA</name>
    <name evidence="4" type="ORF">C6I21_04160</name>
</gene>
<keyword evidence="5" id="KW-1185">Reference proteome</keyword>
<accession>A0A2P6MJX1</accession>
<name>A0A2P6MJX1_ALKUR</name>
<dbReference type="InterPro" id="IPR037171">
    <property type="entry name" value="NagB/RpiA_transferase-like"/>
</dbReference>
<evidence type="ECO:0000313" key="4">
    <source>
        <dbReference type="EMBL" id="PRO66545.1"/>
    </source>
</evidence>
<feature type="binding site" evidence="3">
    <location>
        <begin position="27"/>
        <end position="30"/>
    </location>
    <ligand>
        <name>substrate</name>
    </ligand>
</feature>
<dbReference type="GO" id="GO:0006014">
    <property type="term" value="P:D-ribose metabolic process"/>
    <property type="evidence" value="ECO:0007669"/>
    <property type="project" value="TreeGrafter"/>
</dbReference>
<feature type="active site" description="Proton acceptor" evidence="3">
    <location>
        <position position="105"/>
    </location>
</feature>
<keyword evidence="2 3" id="KW-0413">Isomerase</keyword>
<dbReference type="HAMAP" id="MF_00170">
    <property type="entry name" value="Rib_5P_isom_A"/>
    <property type="match status" value="1"/>
</dbReference>
<dbReference type="OrthoDB" id="5870696at2"/>
<dbReference type="NCBIfam" id="NF001924">
    <property type="entry name" value="PRK00702.1"/>
    <property type="match status" value="1"/>
</dbReference>
<comment type="catalytic activity">
    <reaction evidence="1 3">
        <text>aldehydo-D-ribose 5-phosphate = D-ribulose 5-phosphate</text>
        <dbReference type="Rhea" id="RHEA:14657"/>
        <dbReference type="ChEBI" id="CHEBI:58121"/>
        <dbReference type="ChEBI" id="CHEBI:58273"/>
        <dbReference type="EC" id="5.3.1.6"/>
    </reaction>
</comment>
<dbReference type="EMBL" id="PVNS01000003">
    <property type="protein sequence ID" value="PRO66545.1"/>
    <property type="molecule type" value="Genomic_DNA"/>
</dbReference>
<dbReference type="EC" id="5.3.1.6" evidence="3"/>